<dbReference type="PATRIC" id="fig|1719120.3.peg.1335"/>
<evidence type="ECO:0000313" key="2">
    <source>
        <dbReference type="EMBL" id="KPQ44182.1"/>
    </source>
</evidence>
<dbReference type="InterPro" id="IPR011008">
    <property type="entry name" value="Dimeric_a/b-barrel"/>
</dbReference>
<organism evidence="2 3">
    <name type="scientific">Candidatus Methanoperedens nitratireducens</name>
    <dbReference type="NCBI Taxonomy" id="1392998"/>
    <lineage>
        <taxon>Archaea</taxon>
        <taxon>Methanobacteriati</taxon>
        <taxon>Methanobacteriota</taxon>
        <taxon>Stenosarchaea group</taxon>
        <taxon>Methanomicrobia</taxon>
        <taxon>Methanosarcinales</taxon>
        <taxon>ANME-2 cluster</taxon>
        <taxon>Candidatus Methanoperedentaceae</taxon>
        <taxon>Candidatus Methanoperedens</taxon>
    </lineage>
</organism>
<dbReference type="EMBL" id="LKCM01000104">
    <property type="protein sequence ID" value="KPQ44182.1"/>
    <property type="molecule type" value="Genomic_DNA"/>
</dbReference>
<proteinExistence type="predicted"/>
<dbReference type="Gene3D" id="3.30.70.920">
    <property type="match status" value="1"/>
</dbReference>
<dbReference type="Pfam" id="PF01037">
    <property type="entry name" value="AsnC_trans_reg"/>
    <property type="match status" value="1"/>
</dbReference>
<evidence type="ECO:0000313" key="3">
    <source>
        <dbReference type="Proteomes" id="UP000050360"/>
    </source>
</evidence>
<sequence>MVIGVTLVNVVPGQEKAAYNELVKVKGIKDVYHVFGEYDFVVISNVEGLSALNKLVDTIRESENITATQTIVGAEL</sequence>
<comment type="caution">
    <text evidence="2">The sequence shown here is derived from an EMBL/GenBank/DDBJ whole genome shotgun (WGS) entry which is preliminary data.</text>
</comment>
<dbReference type="SUPFAM" id="SSF54909">
    <property type="entry name" value="Dimeric alpha+beta barrel"/>
    <property type="match status" value="1"/>
</dbReference>
<reference evidence="2 3" key="1">
    <citation type="submission" date="2015-09" db="EMBL/GenBank/DDBJ databases">
        <title>A metagenomics-based metabolic model of nitrate-dependent anaerobic oxidation of methane by Methanoperedens-like archaea.</title>
        <authorList>
            <person name="Arshad A."/>
            <person name="Speth D.R."/>
            <person name="De Graaf R.M."/>
            <person name="Op Den Camp H.J."/>
            <person name="Jetten M.S."/>
            <person name="Welte C.U."/>
        </authorList>
    </citation>
    <scope>NUCLEOTIDE SEQUENCE [LARGE SCALE GENOMIC DNA]</scope>
</reference>
<protein>
    <submittedName>
        <fullName evidence="2">Transcriptional regulator, AsnC family</fullName>
    </submittedName>
</protein>
<accession>A0A0P8CBH3</accession>
<dbReference type="Proteomes" id="UP000050360">
    <property type="component" value="Unassembled WGS sequence"/>
</dbReference>
<evidence type="ECO:0000259" key="1">
    <source>
        <dbReference type="Pfam" id="PF01037"/>
    </source>
</evidence>
<gene>
    <name evidence="2" type="ORF">MPEBLZ_01245</name>
</gene>
<dbReference type="InterPro" id="IPR019887">
    <property type="entry name" value="Tscrpt_reg_AsnC/Lrp_C"/>
</dbReference>
<dbReference type="AlphaFoldDB" id="A0A0P8CBH3"/>
<feature type="domain" description="Transcription regulator AsnC/Lrp ligand binding" evidence="1">
    <location>
        <begin position="7"/>
        <end position="72"/>
    </location>
</feature>
<name>A0A0P8CBH3_9EURY</name>